<protein>
    <submittedName>
        <fullName evidence="1">Uncharacterized protein</fullName>
    </submittedName>
</protein>
<organism evidence="1">
    <name type="scientific">Fagus sylvatica</name>
    <name type="common">Beechnut</name>
    <dbReference type="NCBI Taxonomy" id="28930"/>
    <lineage>
        <taxon>Eukaryota</taxon>
        <taxon>Viridiplantae</taxon>
        <taxon>Streptophyta</taxon>
        <taxon>Embryophyta</taxon>
        <taxon>Tracheophyta</taxon>
        <taxon>Spermatophyta</taxon>
        <taxon>Magnoliopsida</taxon>
        <taxon>eudicotyledons</taxon>
        <taxon>Gunneridae</taxon>
        <taxon>Pentapetalae</taxon>
        <taxon>rosids</taxon>
        <taxon>fabids</taxon>
        <taxon>Fagales</taxon>
        <taxon>Fagaceae</taxon>
        <taxon>Fagus</taxon>
    </lineage>
</organism>
<evidence type="ECO:0000313" key="1">
    <source>
        <dbReference type="EMBL" id="SPD20356.1"/>
    </source>
</evidence>
<accession>A0A2N9I2T6</accession>
<proteinExistence type="predicted"/>
<name>A0A2N9I2T6_FAGSY</name>
<gene>
    <name evidence="1" type="ORF">FSB_LOCUS48238</name>
</gene>
<sequence>MSAGWFRKRTDWLHKSAGWIRRRTEWLLIGTVGQSWSKSCESCGKTCSDLMVTCDGFYDDGLVMTLWWFYDDGLVVPCGGPR</sequence>
<reference evidence="1" key="1">
    <citation type="submission" date="2018-02" db="EMBL/GenBank/DDBJ databases">
        <authorList>
            <person name="Cohen D.B."/>
            <person name="Kent A.D."/>
        </authorList>
    </citation>
    <scope>NUCLEOTIDE SEQUENCE</scope>
</reference>
<dbReference type="EMBL" id="OIVN01005001">
    <property type="protein sequence ID" value="SPD20356.1"/>
    <property type="molecule type" value="Genomic_DNA"/>
</dbReference>
<dbReference type="AlphaFoldDB" id="A0A2N9I2T6"/>